<gene>
    <name evidence="1" type="ORF">OWV82_020851</name>
</gene>
<accession>A0ACC1X862</accession>
<keyword evidence="2" id="KW-1185">Reference proteome</keyword>
<sequence>MELDYCLDCKKYTDTVIDSKSCDRICSECGLVLENCNISESAEWRTFSDDNNDKDPTRVGSVQNPLLTHGNLETLISKSKKGDSAGEVFHMLNLKNPDTVLLRGFEIIASMAGRLGLVTKIKNRANEIYKNVEKHKSCRGRKLDAIFAASLFIACRESKLSRTLKEFSTVANGVKCKEINKAVELIKKQLEVPVAAAKAGEFVRRFGSNLGMDNHGMRAVQEAVTKSEEFDIRRSPKSVLAAILYMITQLSDQKKSLQDISRAAEVAEFTIKKSYKDLYPYATKLIPLWYAKEEEIKKLCSI</sequence>
<name>A0ACC1X862_MELAZ</name>
<evidence type="ECO:0000313" key="2">
    <source>
        <dbReference type="Proteomes" id="UP001164539"/>
    </source>
</evidence>
<dbReference type="Proteomes" id="UP001164539">
    <property type="component" value="Chromosome 11"/>
</dbReference>
<organism evidence="1 2">
    <name type="scientific">Melia azedarach</name>
    <name type="common">Chinaberry tree</name>
    <dbReference type="NCBI Taxonomy" id="155640"/>
    <lineage>
        <taxon>Eukaryota</taxon>
        <taxon>Viridiplantae</taxon>
        <taxon>Streptophyta</taxon>
        <taxon>Embryophyta</taxon>
        <taxon>Tracheophyta</taxon>
        <taxon>Spermatophyta</taxon>
        <taxon>Magnoliopsida</taxon>
        <taxon>eudicotyledons</taxon>
        <taxon>Gunneridae</taxon>
        <taxon>Pentapetalae</taxon>
        <taxon>rosids</taxon>
        <taxon>malvids</taxon>
        <taxon>Sapindales</taxon>
        <taxon>Meliaceae</taxon>
        <taxon>Melia</taxon>
    </lineage>
</organism>
<reference evidence="1 2" key="1">
    <citation type="journal article" date="2023" name="Science">
        <title>Complex scaffold remodeling in plant triterpene biosynthesis.</title>
        <authorList>
            <person name="De La Pena R."/>
            <person name="Hodgson H."/>
            <person name="Liu J.C."/>
            <person name="Stephenson M.J."/>
            <person name="Martin A.C."/>
            <person name="Owen C."/>
            <person name="Harkess A."/>
            <person name="Leebens-Mack J."/>
            <person name="Jimenez L.E."/>
            <person name="Osbourn A."/>
            <person name="Sattely E.S."/>
        </authorList>
    </citation>
    <scope>NUCLEOTIDE SEQUENCE [LARGE SCALE GENOMIC DNA]</scope>
    <source>
        <strain evidence="2">cv. JPN11</strain>
        <tissue evidence="1">Leaf</tissue>
    </source>
</reference>
<evidence type="ECO:0000313" key="1">
    <source>
        <dbReference type="EMBL" id="KAJ4707313.1"/>
    </source>
</evidence>
<comment type="caution">
    <text evidence="1">The sequence shown here is derived from an EMBL/GenBank/DDBJ whole genome shotgun (WGS) entry which is preliminary data.</text>
</comment>
<proteinExistence type="predicted"/>
<dbReference type="EMBL" id="CM051404">
    <property type="protein sequence ID" value="KAJ4707313.1"/>
    <property type="molecule type" value="Genomic_DNA"/>
</dbReference>
<protein>
    <submittedName>
        <fullName evidence="1">Transcription initiation factor IIB</fullName>
    </submittedName>
</protein>